<proteinExistence type="predicted"/>
<dbReference type="InterPro" id="IPR037401">
    <property type="entry name" value="SnoaL-like"/>
</dbReference>
<evidence type="ECO:0000259" key="1">
    <source>
        <dbReference type="Pfam" id="PF12680"/>
    </source>
</evidence>
<dbReference type="SUPFAM" id="SSF54427">
    <property type="entry name" value="NTF2-like"/>
    <property type="match status" value="1"/>
</dbReference>
<reference evidence="3" key="1">
    <citation type="submission" date="2018-02" db="EMBL/GenBank/DDBJ databases">
        <title>Genome sequencing of Solimonas sp. HR-BB.</title>
        <authorList>
            <person name="Lee Y."/>
            <person name="Jeon C.O."/>
        </authorList>
    </citation>
    <scope>NUCLEOTIDE SEQUENCE [LARGE SCALE GENOMIC DNA]</scope>
    <source>
        <strain evidence="3">HR-U</strain>
    </source>
</reference>
<dbReference type="Proteomes" id="UP000239590">
    <property type="component" value="Unassembled WGS sequence"/>
</dbReference>
<organism evidence="2 3">
    <name type="scientific">Siphonobacter curvatus</name>
    <dbReference type="NCBI Taxonomy" id="2094562"/>
    <lineage>
        <taxon>Bacteria</taxon>
        <taxon>Pseudomonadati</taxon>
        <taxon>Bacteroidota</taxon>
        <taxon>Cytophagia</taxon>
        <taxon>Cytophagales</taxon>
        <taxon>Cytophagaceae</taxon>
        <taxon>Siphonobacter</taxon>
    </lineage>
</organism>
<accession>A0A2S7IJB3</accession>
<sequence>MDYSSLLRQLYQDFNARQIDRVLAHMHRDVAWPNGWEGGYVSGHDEVRAYWLRQWQEIDPHVEPLAVETRPDGQLAVHVHQVIKDLNGQVVNDTKLYHVYRFEADKIQTMVIEHE</sequence>
<dbReference type="EMBL" id="PTRA01000002">
    <property type="protein sequence ID" value="PQA56730.1"/>
    <property type="molecule type" value="Genomic_DNA"/>
</dbReference>
<dbReference type="AlphaFoldDB" id="A0A2S7IJB3"/>
<name>A0A2S7IJB3_9BACT</name>
<keyword evidence="3" id="KW-1185">Reference proteome</keyword>
<evidence type="ECO:0000313" key="3">
    <source>
        <dbReference type="Proteomes" id="UP000239590"/>
    </source>
</evidence>
<dbReference type="OrthoDB" id="1353852at2"/>
<keyword evidence="2" id="KW-0413">Isomerase</keyword>
<evidence type="ECO:0000313" key="2">
    <source>
        <dbReference type="EMBL" id="PQA56730.1"/>
    </source>
</evidence>
<gene>
    <name evidence="2" type="ORF">C5O19_15405</name>
</gene>
<feature type="domain" description="SnoaL-like" evidence="1">
    <location>
        <begin position="8"/>
        <end position="108"/>
    </location>
</feature>
<dbReference type="Gene3D" id="3.10.450.50">
    <property type="match status" value="1"/>
</dbReference>
<dbReference type="RefSeq" id="WP_104714180.1">
    <property type="nucleotide sequence ID" value="NZ_PTRA01000002.1"/>
</dbReference>
<dbReference type="InterPro" id="IPR032710">
    <property type="entry name" value="NTF2-like_dom_sf"/>
</dbReference>
<protein>
    <submittedName>
        <fullName evidence="2">Ketosteroid isomerase</fullName>
    </submittedName>
</protein>
<comment type="caution">
    <text evidence="2">The sequence shown here is derived from an EMBL/GenBank/DDBJ whole genome shotgun (WGS) entry which is preliminary data.</text>
</comment>
<dbReference type="GO" id="GO:0016853">
    <property type="term" value="F:isomerase activity"/>
    <property type="evidence" value="ECO:0007669"/>
    <property type="project" value="UniProtKB-KW"/>
</dbReference>
<dbReference type="Pfam" id="PF12680">
    <property type="entry name" value="SnoaL_2"/>
    <property type="match status" value="1"/>
</dbReference>